<proteinExistence type="predicted"/>
<dbReference type="STRING" id="1798392.A3A79_05020"/>
<feature type="transmembrane region" description="Helical" evidence="1">
    <location>
        <begin position="371"/>
        <end position="394"/>
    </location>
</feature>
<evidence type="ECO:0000313" key="3">
    <source>
        <dbReference type="Proteomes" id="UP000178759"/>
    </source>
</evidence>
<feature type="transmembrane region" description="Helical" evidence="1">
    <location>
        <begin position="89"/>
        <end position="108"/>
    </location>
</feature>
<comment type="caution">
    <text evidence="2">The sequence shown here is derived from an EMBL/GenBank/DDBJ whole genome shotgun (WGS) entry which is preliminary data.</text>
</comment>
<feature type="transmembrane region" description="Helical" evidence="1">
    <location>
        <begin position="7"/>
        <end position="25"/>
    </location>
</feature>
<dbReference type="EMBL" id="MFJV01000001">
    <property type="protein sequence ID" value="OGG24517.1"/>
    <property type="molecule type" value="Genomic_DNA"/>
</dbReference>
<feature type="transmembrane region" description="Helical" evidence="1">
    <location>
        <begin position="145"/>
        <end position="162"/>
    </location>
</feature>
<evidence type="ECO:0000313" key="2">
    <source>
        <dbReference type="EMBL" id="OGG24517.1"/>
    </source>
</evidence>
<feature type="transmembrane region" description="Helical" evidence="1">
    <location>
        <begin position="338"/>
        <end position="359"/>
    </location>
</feature>
<keyword evidence="1" id="KW-0472">Membrane</keyword>
<feature type="transmembrane region" description="Helical" evidence="1">
    <location>
        <begin position="212"/>
        <end position="233"/>
    </location>
</feature>
<gene>
    <name evidence="2" type="ORF">A3A79_05020</name>
</gene>
<evidence type="ECO:0000256" key="1">
    <source>
        <dbReference type="SAM" id="Phobius"/>
    </source>
</evidence>
<dbReference type="AlphaFoldDB" id="A0A1F6AJV2"/>
<feature type="transmembrane region" description="Helical" evidence="1">
    <location>
        <begin position="273"/>
        <end position="293"/>
    </location>
</feature>
<feature type="transmembrane region" description="Helical" evidence="1">
    <location>
        <begin position="305"/>
        <end position="326"/>
    </location>
</feature>
<feature type="transmembrane region" description="Helical" evidence="1">
    <location>
        <begin position="169"/>
        <end position="200"/>
    </location>
</feature>
<accession>A0A1F6AJV2</accession>
<evidence type="ECO:0008006" key="4">
    <source>
        <dbReference type="Google" id="ProtNLM"/>
    </source>
</evidence>
<keyword evidence="1" id="KW-0812">Transmembrane</keyword>
<protein>
    <recommendedName>
        <fullName evidence="4">Glycosyltransferase RgtA/B/C/D-like domain-containing protein</fullName>
    </recommendedName>
</protein>
<dbReference type="Proteomes" id="UP000178759">
    <property type="component" value="Unassembled WGS sequence"/>
</dbReference>
<name>A0A1F6AJV2_9BACT</name>
<organism evidence="2 3">
    <name type="scientific">Candidatus Gottesmanbacteria bacterium RIFCSPLOWO2_01_FULL_43_11b</name>
    <dbReference type="NCBI Taxonomy" id="1798392"/>
    <lineage>
        <taxon>Bacteria</taxon>
        <taxon>Candidatus Gottesmaniibacteriota</taxon>
    </lineage>
</organism>
<keyword evidence="1" id="KW-1133">Transmembrane helix</keyword>
<sequence length="571" mass="64773">MKISSLLRNQGLFIVFLALSVIFTYKDLPKTFFQQDEWWTFGSLIFRESGGLINVLRDSFVRGKIHFTPLNEITGYLQFRAFGINFVPYAWTSIVLHIFISWLVFWLFRRITKKSSLSLLGVLLFAVNSIAHQAVSWVAASTNTLGATFFSLLSLVAMLFYVKKRTIKLVYVSLAAAIVALLFKETLFAFLIAPLIVILYGREYGLTIMKNFFLPSIIFLGFYALLRVLIFFVSEPVVLGLTEVQNQPGISVIIYRGFVLAFKAFPQSLIGQGMLLSLSRALVYLAYPTFIAADGAANPYVVETAALDLTCYIVSFLGAVISYVVWRYYRKNQKELGSAIILSLAIIVAGALPIILIPGKGGYVSIIEPRHLYMSTIGASLWFVLVVNAFVRVFLKSKRTFWLIAILIPVGFFHLQTVRSDMDKLKELGDQRRSFLTTVKNAYPSLWKYSVFYVESDSAYYGMPTEETNLPVQSGFGRMLMVWYQEKEKLPGCLFEGVFLHDLIAEGYRNCEGRGFGYARKYETLLRILKDNKLDSDNVIAYSWNGKTKEFWNITGELRMKINKDLKAAAL</sequence>
<feature type="transmembrane region" description="Helical" evidence="1">
    <location>
        <begin position="120"/>
        <end position="139"/>
    </location>
</feature>
<reference evidence="2 3" key="1">
    <citation type="journal article" date="2016" name="Nat. Commun.">
        <title>Thousands of microbial genomes shed light on interconnected biogeochemical processes in an aquifer system.</title>
        <authorList>
            <person name="Anantharaman K."/>
            <person name="Brown C.T."/>
            <person name="Hug L.A."/>
            <person name="Sharon I."/>
            <person name="Castelle C.J."/>
            <person name="Probst A.J."/>
            <person name="Thomas B.C."/>
            <person name="Singh A."/>
            <person name="Wilkins M.J."/>
            <person name="Karaoz U."/>
            <person name="Brodie E.L."/>
            <person name="Williams K.H."/>
            <person name="Hubbard S.S."/>
            <person name="Banfield J.F."/>
        </authorList>
    </citation>
    <scope>NUCLEOTIDE SEQUENCE [LARGE SCALE GENOMIC DNA]</scope>
</reference>
<feature type="transmembrane region" description="Helical" evidence="1">
    <location>
        <begin position="401"/>
        <end position="418"/>
    </location>
</feature>